<dbReference type="AlphaFoldDB" id="A0A0E9WF04"/>
<reference evidence="1" key="1">
    <citation type="submission" date="2014-11" db="EMBL/GenBank/DDBJ databases">
        <authorList>
            <person name="Amaro Gonzalez C."/>
        </authorList>
    </citation>
    <scope>NUCLEOTIDE SEQUENCE</scope>
</reference>
<evidence type="ECO:0000313" key="1">
    <source>
        <dbReference type="EMBL" id="JAH88073.1"/>
    </source>
</evidence>
<proteinExistence type="predicted"/>
<dbReference type="EMBL" id="GBXM01020504">
    <property type="protein sequence ID" value="JAH88073.1"/>
    <property type="molecule type" value="Transcribed_RNA"/>
</dbReference>
<organism evidence="1">
    <name type="scientific">Anguilla anguilla</name>
    <name type="common">European freshwater eel</name>
    <name type="synonym">Muraena anguilla</name>
    <dbReference type="NCBI Taxonomy" id="7936"/>
    <lineage>
        <taxon>Eukaryota</taxon>
        <taxon>Metazoa</taxon>
        <taxon>Chordata</taxon>
        <taxon>Craniata</taxon>
        <taxon>Vertebrata</taxon>
        <taxon>Euteleostomi</taxon>
        <taxon>Actinopterygii</taxon>
        <taxon>Neopterygii</taxon>
        <taxon>Teleostei</taxon>
        <taxon>Anguilliformes</taxon>
        <taxon>Anguillidae</taxon>
        <taxon>Anguilla</taxon>
    </lineage>
</organism>
<reference evidence="1" key="2">
    <citation type="journal article" date="2015" name="Fish Shellfish Immunol.">
        <title>Early steps in the European eel (Anguilla anguilla)-Vibrio vulnificus interaction in the gills: Role of the RtxA13 toxin.</title>
        <authorList>
            <person name="Callol A."/>
            <person name="Pajuelo D."/>
            <person name="Ebbesson L."/>
            <person name="Teles M."/>
            <person name="MacKenzie S."/>
            <person name="Amaro C."/>
        </authorList>
    </citation>
    <scope>NUCLEOTIDE SEQUENCE</scope>
</reference>
<protein>
    <submittedName>
        <fullName evidence="1">Uncharacterized protein</fullName>
    </submittedName>
</protein>
<sequence>MTLPNKTVTDSLKNTVYICIVKFTEACIL</sequence>
<accession>A0A0E9WF04</accession>
<name>A0A0E9WF04_ANGAN</name>